<proteinExistence type="predicted"/>
<organism evidence="1">
    <name type="scientific">Cacopsylla melanoneura</name>
    <dbReference type="NCBI Taxonomy" id="428564"/>
    <lineage>
        <taxon>Eukaryota</taxon>
        <taxon>Metazoa</taxon>
        <taxon>Ecdysozoa</taxon>
        <taxon>Arthropoda</taxon>
        <taxon>Hexapoda</taxon>
        <taxon>Insecta</taxon>
        <taxon>Pterygota</taxon>
        <taxon>Neoptera</taxon>
        <taxon>Paraneoptera</taxon>
        <taxon>Hemiptera</taxon>
        <taxon>Sternorrhyncha</taxon>
        <taxon>Psylloidea</taxon>
        <taxon>Psyllidae</taxon>
        <taxon>Psyllinae</taxon>
        <taxon>Cacopsylla</taxon>
    </lineage>
</organism>
<reference evidence="1" key="1">
    <citation type="submission" date="2021-05" db="EMBL/GenBank/DDBJ databases">
        <authorList>
            <person name="Alioto T."/>
            <person name="Alioto T."/>
            <person name="Gomez Garrido J."/>
        </authorList>
    </citation>
    <scope>NUCLEOTIDE SEQUENCE</scope>
</reference>
<dbReference type="EMBL" id="HBUF01090583">
    <property type="protein sequence ID" value="CAG6635601.1"/>
    <property type="molecule type" value="Transcribed_RNA"/>
</dbReference>
<name>A0A8D8QP57_9HEMI</name>
<dbReference type="AlphaFoldDB" id="A0A8D8QP57"/>
<accession>A0A8D8QP57</accession>
<evidence type="ECO:0000313" key="1">
    <source>
        <dbReference type="EMBL" id="CAG6635601.1"/>
    </source>
</evidence>
<protein>
    <submittedName>
        <fullName evidence="1">Uncharacterized protein</fullName>
    </submittedName>
</protein>
<sequence>MLDFLNLIGYIMLMSDIRANIFFINTSVSLFEFSLSLFEPSLSLFEPSLSLFQSSSGLFEPSLILFATSFNNFIFTIDVDIVDHEVLCILIFVSSSWPIYSDEEGFSFVS</sequence>